<proteinExistence type="predicted"/>
<name>X8CA64_MYCXE</name>
<dbReference type="AlphaFoldDB" id="X8CA64"/>
<dbReference type="PATRIC" id="fig|1299334.3.peg.3617"/>
<reference evidence="1" key="1">
    <citation type="submission" date="2014-01" db="EMBL/GenBank/DDBJ databases">
        <authorList>
            <person name="Brown-Elliot B."/>
            <person name="Wallace R."/>
            <person name="Lenaerts A."/>
            <person name="Ordway D."/>
            <person name="DeGroote M.A."/>
            <person name="Parker T."/>
            <person name="Sizemore C."/>
            <person name="Tallon L.J."/>
            <person name="Sadzewicz L.K."/>
            <person name="Sengamalay N."/>
            <person name="Fraser C.M."/>
            <person name="Hine E."/>
            <person name="Shefchek K.A."/>
            <person name="Das S.P."/>
            <person name="Tettelin H."/>
        </authorList>
    </citation>
    <scope>NUCLEOTIDE SEQUENCE [LARGE SCALE GENOMIC DNA]</scope>
    <source>
        <strain evidence="1">4042</strain>
    </source>
</reference>
<comment type="caution">
    <text evidence="1">The sequence shown here is derived from an EMBL/GenBank/DDBJ whole genome shotgun (WGS) entry which is preliminary data.</text>
</comment>
<dbReference type="EMBL" id="JAOB01000033">
    <property type="protein sequence ID" value="EUA52323.1"/>
    <property type="molecule type" value="Genomic_DNA"/>
</dbReference>
<protein>
    <submittedName>
        <fullName evidence="1">Uncharacterized protein</fullName>
    </submittedName>
</protein>
<gene>
    <name evidence="1" type="ORF">I553_2509</name>
</gene>
<accession>X8CA64</accession>
<evidence type="ECO:0000313" key="1">
    <source>
        <dbReference type="EMBL" id="EUA52323.1"/>
    </source>
</evidence>
<sequence>MPTAVAPLVQQVAERAEKDSGFAEVLDALLEAPTARRARSSASPPPG</sequence>
<organism evidence="1">
    <name type="scientific">Mycobacterium xenopi 4042</name>
    <dbReference type="NCBI Taxonomy" id="1299334"/>
    <lineage>
        <taxon>Bacteria</taxon>
        <taxon>Bacillati</taxon>
        <taxon>Actinomycetota</taxon>
        <taxon>Actinomycetes</taxon>
        <taxon>Mycobacteriales</taxon>
        <taxon>Mycobacteriaceae</taxon>
        <taxon>Mycobacterium</taxon>
    </lineage>
</organism>